<evidence type="ECO:0000256" key="1">
    <source>
        <dbReference type="SAM" id="Phobius"/>
    </source>
</evidence>
<keyword evidence="1" id="KW-1133">Transmembrane helix</keyword>
<evidence type="ECO:0000313" key="2">
    <source>
        <dbReference type="EMBL" id="HIZ47479.1"/>
    </source>
</evidence>
<comment type="caution">
    <text evidence="2">The sequence shown here is derived from an EMBL/GenBank/DDBJ whole genome shotgun (WGS) entry which is preliminary data.</text>
</comment>
<keyword evidence="1" id="KW-0812">Transmembrane</keyword>
<dbReference type="AlphaFoldDB" id="A0A9D2F0T3"/>
<feature type="transmembrane region" description="Helical" evidence="1">
    <location>
        <begin position="58"/>
        <end position="82"/>
    </location>
</feature>
<sequence>MRYCKNCGLLQAPDAVQCPQCGAVLPPEPPAPSPAAPHYEGAHPVEQPDEGLSFGATLGALLLFAIPVAGFILSLVWSFGATRNPARRTLAQAYLVRTLIVAVLFAMLTLVFAITAYLMVTPARFYY</sequence>
<reference evidence="2" key="1">
    <citation type="journal article" date="2021" name="PeerJ">
        <title>Extensive microbial diversity within the chicken gut microbiome revealed by metagenomics and culture.</title>
        <authorList>
            <person name="Gilroy R."/>
            <person name="Ravi A."/>
            <person name="Getino M."/>
            <person name="Pursley I."/>
            <person name="Horton D.L."/>
            <person name="Alikhan N.F."/>
            <person name="Baker D."/>
            <person name="Gharbi K."/>
            <person name="Hall N."/>
            <person name="Watson M."/>
            <person name="Adriaenssens E.M."/>
            <person name="Foster-Nyarko E."/>
            <person name="Jarju S."/>
            <person name="Secka A."/>
            <person name="Antonio M."/>
            <person name="Oren A."/>
            <person name="Chaudhuri R.R."/>
            <person name="La Ragione R."/>
            <person name="Hildebrand F."/>
            <person name="Pallen M.J."/>
        </authorList>
    </citation>
    <scope>NUCLEOTIDE SEQUENCE</scope>
    <source>
        <strain evidence="2">3436</strain>
    </source>
</reference>
<protein>
    <recommendedName>
        <fullName evidence="4">Zinc-ribbon domain-containing protein</fullName>
    </recommendedName>
</protein>
<gene>
    <name evidence="2" type="ORF">H9810_02000</name>
</gene>
<proteinExistence type="predicted"/>
<dbReference type="Proteomes" id="UP000824031">
    <property type="component" value="Unassembled WGS sequence"/>
</dbReference>
<evidence type="ECO:0000313" key="3">
    <source>
        <dbReference type="Proteomes" id="UP000824031"/>
    </source>
</evidence>
<reference evidence="2" key="2">
    <citation type="submission" date="2021-04" db="EMBL/GenBank/DDBJ databases">
        <authorList>
            <person name="Gilroy R."/>
        </authorList>
    </citation>
    <scope>NUCLEOTIDE SEQUENCE</scope>
    <source>
        <strain evidence="2">3436</strain>
    </source>
</reference>
<keyword evidence="1" id="KW-0472">Membrane</keyword>
<organism evidence="2 3">
    <name type="scientific">Candidatus Gemmiger excrementavium</name>
    <dbReference type="NCBI Taxonomy" id="2838608"/>
    <lineage>
        <taxon>Bacteria</taxon>
        <taxon>Bacillati</taxon>
        <taxon>Bacillota</taxon>
        <taxon>Clostridia</taxon>
        <taxon>Eubacteriales</taxon>
        <taxon>Gemmiger</taxon>
    </lineage>
</organism>
<name>A0A9D2F0T3_9FIRM</name>
<feature type="transmembrane region" description="Helical" evidence="1">
    <location>
        <begin position="94"/>
        <end position="120"/>
    </location>
</feature>
<evidence type="ECO:0008006" key="4">
    <source>
        <dbReference type="Google" id="ProtNLM"/>
    </source>
</evidence>
<accession>A0A9D2F0T3</accession>
<dbReference type="EMBL" id="DXBO01000027">
    <property type="protein sequence ID" value="HIZ47479.1"/>
    <property type="molecule type" value="Genomic_DNA"/>
</dbReference>